<dbReference type="GO" id="GO:0000922">
    <property type="term" value="C:spindle pole"/>
    <property type="evidence" value="ECO:0007669"/>
    <property type="project" value="InterPro"/>
</dbReference>
<dbReference type="EMBL" id="KV590148">
    <property type="protein sequence ID" value="OPL21601.1"/>
    <property type="molecule type" value="Genomic_DNA"/>
</dbReference>
<dbReference type="Pfam" id="PF04130">
    <property type="entry name" value="GCP_C_terminal"/>
    <property type="match status" value="1"/>
</dbReference>
<dbReference type="Proteomes" id="UP000266721">
    <property type="component" value="Unassembled WGS sequence"/>
</dbReference>
<evidence type="ECO:0000313" key="9">
    <source>
        <dbReference type="Proteomes" id="UP000266721"/>
    </source>
</evidence>
<feature type="non-terminal residue" evidence="8">
    <location>
        <position position="1"/>
    </location>
</feature>
<evidence type="ECO:0000256" key="2">
    <source>
        <dbReference type="ARBA" id="ARBA00010337"/>
    </source>
</evidence>
<evidence type="ECO:0000256" key="4">
    <source>
        <dbReference type="ARBA" id="ARBA00022701"/>
    </source>
</evidence>
<dbReference type="GO" id="GO:0000930">
    <property type="term" value="C:gamma-tubulin complex"/>
    <property type="evidence" value="ECO:0007669"/>
    <property type="project" value="TreeGrafter"/>
</dbReference>
<name>A0A3L5TR04_MYTGA</name>
<dbReference type="InterPro" id="IPR041470">
    <property type="entry name" value="GCP_N"/>
</dbReference>
<feature type="non-terminal residue" evidence="8">
    <location>
        <position position="259"/>
    </location>
</feature>
<keyword evidence="5" id="KW-0206">Cytoskeleton</keyword>
<keyword evidence="3" id="KW-0963">Cytoplasm</keyword>
<dbReference type="InterPro" id="IPR040457">
    <property type="entry name" value="GCP_C"/>
</dbReference>
<dbReference type="Gene3D" id="1.20.120.1900">
    <property type="entry name" value="Gamma-tubulin complex, C-terminal domain"/>
    <property type="match status" value="1"/>
</dbReference>
<dbReference type="GO" id="GO:0043015">
    <property type="term" value="F:gamma-tubulin binding"/>
    <property type="evidence" value="ECO:0007669"/>
    <property type="project" value="InterPro"/>
</dbReference>
<protein>
    <submittedName>
        <fullName evidence="8">Gamma-tubulin 3 complex component</fullName>
    </submittedName>
</protein>
<accession>A0A3L5TR04</accession>
<dbReference type="FunFam" id="1.20.120.1900:FF:000037">
    <property type="entry name" value="Gamma-tubulin complex component"/>
    <property type="match status" value="1"/>
</dbReference>
<evidence type="ECO:0000313" key="8">
    <source>
        <dbReference type="EMBL" id="OPL21601.1"/>
    </source>
</evidence>
<dbReference type="GO" id="GO:0005874">
    <property type="term" value="C:microtubule"/>
    <property type="evidence" value="ECO:0007669"/>
    <property type="project" value="UniProtKB-KW"/>
</dbReference>
<proteinExistence type="inferred from homology"/>
<dbReference type="Pfam" id="PF17681">
    <property type="entry name" value="GCP_N_terminal"/>
    <property type="match status" value="1"/>
</dbReference>
<comment type="similarity">
    <text evidence="2">Belongs to the TUBGCP family.</text>
</comment>
<evidence type="ECO:0000256" key="1">
    <source>
        <dbReference type="ARBA" id="ARBA00004245"/>
    </source>
</evidence>
<dbReference type="GO" id="GO:0031122">
    <property type="term" value="P:cytoplasmic microtubule organization"/>
    <property type="evidence" value="ECO:0007669"/>
    <property type="project" value="TreeGrafter"/>
</dbReference>
<dbReference type="PANTHER" id="PTHR19302">
    <property type="entry name" value="GAMMA TUBULIN COMPLEX PROTEIN"/>
    <property type="match status" value="1"/>
</dbReference>
<dbReference type="InterPro" id="IPR042241">
    <property type="entry name" value="GCP_C_sf"/>
</dbReference>
<dbReference type="GO" id="GO:0051225">
    <property type="term" value="P:spindle assembly"/>
    <property type="evidence" value="ECO:0007669"/>
    <property type="project" value="TreeGrafter"/>
</dbReference>
<gene>
    <name evidence="8" type="ORF">AM593_05605</name>
</gene>
<dbReference type="GO" id="GO:0051321">
    <property type="term" value="P:meiotic cell cycle"/>
    <property type="evidence" value="ECO:0007669"/>
    <property type="project" value="TreeGrafter"/>
</dbReference>
<dbReference type="GO" id="GO:0051011">
    <property type="term" value="F:microtubule minus-end binding"/>
    <property type="evidence" value="ECO:0007669"/>
    <property type="project" value="TreeGrafter"/>
</dbReference>
<sequence>LSSSVYSYMLHGDPFIASLIKHILTMVAQPIYCTLVRWIYDGELEDIHEIFLFVAQPIYCTLVRWIYDGELEDTHDEFFVASDPTVKNDRLWHDKYSLRKSMIPNYVTTDQARRILLTGKSINYLRQVCKDTAPIKGREKSIEIDRNNAYVMFMQDTTTEFQNIIDEAYKETSLHLLDVLHEKYKFLDHLKAMRRYLLLGQGDFIRHLMDLLEEDLAKPAGNLYLHNLTGILETAIRATNAQFDDSDILKRLDVRLLEV</sequence>
<comment type="caution">
    <text evidence="8">The sequence shown here is derived from an EMBL/GenBank/DDBJ whole genome shotgun (WGS) entry which is preliminary data.</text>
</comment>
<organism evidence="8 9">
    <name type="scientific">Mytilus galloprovincialis</name>
    <name type="common">Mediterranean mussel</name>
    <dbReference type="NCBI Taxonomy" id="29158"/>
    <lineage>
        <taxon>Eukaryota</taxon>
        <taxon>Metazoa</taxon>
        <taxon>Spiralia</taxon>
        <taxon>Lophotrochozoa</taxon>
        <taxon>Mollusca</taxon>
        <taxon>Bivalvia</taxon>
        <taxon>Autobranchia</taxon>
        <taxon>Pteriomorphia</taxon>
        <taxon>Mytilida</taxon>
        <taxon>Mytiloidea</taxon>
        <taxon>Mytilidae</taxon>
        <taxon>Mytilinae</taxon>
        <taxon>Mytilus</taxon>
    </lineage>
</organism>
<feature type="domain" description="Gamma tubulin complex component C-terminal" evidence="6">
    <location>
        <begin position="187"/>
        <end position="256"/>
    </location>
</feature>
<keyword evidence="4" id="KW-0493">Microtubule</keyword>
<evidence type="ECO:0000256" key="3">
    <source>
        <dbReference type="ARBA" id="ARBA00022490"/>
    </source>
</evidence>
<feature type="domain" description="Gamma tubulin complex component protein N-terminal" evidence="7">
    <location>
        <begin position="49"/>
        <end position="183"/>
    </location>
</feature>
<comment type="subcellular location">
    <subcellularLocation>
        <location evidence="1">Cytoplasm</location>
        <location evidence="1">Cytoskeleton</location>
    </subcellularLocation>
</comment>
<dbReference type="PANTHER" id="PTHR19302:SF14">
    <property type="entry name" value="GAMMA-TUBULIN COMPLEX COMPONENT 3"/>
    <property type="match status" value="1"/>
</dbReference>
<evidence type="ECO:0000256" key="5">
    <source>
        <dbReference type="ARBA" id="ARBA00023212"/>
    </source>
</evidence>
<dbReference type="GO" id="GO:0000278">
    <property type="term" value="P:mitotic cell cycle"/>
    <property type="evidence" value="ECO:0007669"/>
    <property type="project" value="TreeGrafter"/>
</dbReference>
<dbReference type="GO" id="GO:0007020">
    <property type="term" value="P:microtubule nucleation"/>
    <property type="evidence" value="ECO:0007669"/>
    <property type="project" value="InterPro"/>
</dbReference>
<evidence type="ECO:0000259" key="6">
    <source>
        <dbReference type="Pfam" id="PF04130"/>
    </source>
</evidence>
<reference evidence="8 9" key="1">
    <citation type="journal article" date="2016" name="PLoS ONE">
        <title>A First Insight into the Genome of the Filter-Feeder Mussel Mytilus galloprovincialis.</title>
        <authorList>
            <person name="Murgarella M."/>
            <person name="Puiu D."/>
            <person name="Novoa B."/>
            <person name="Figueras A."/>
            <person name="Posada D."/>
            <person name="Canchaya C."/>
        </authorList>
    </citation>
    <scope>NUCLEOTIDE SEQUENCE [LARGE SCALE GENOMIC DNA]</scope>
    <source>
        <tissue evidence="8">Muscle</tissue>
    </source>
</reference>
<keyword evidence="9" id="KW-1185">Reference proteome</keyword>
<dbReference type="InterPro" id="IPR007259">
    <property type="entry name" value="GCP"/>
</dbReference>
<evidence type="ECO:0000259" key="7">
    <source>
        <dbReference type="Pfam" id="PF17681"/>
    </source>
</evidence>
<dbReference type="AlphaFoldDB" id="A0A3L5TR04"/>